<evidence type="ECO:0000256" key="3">
    <source>
        <dbReference type="ARBA" id="ARBA00022960"/>
    </source>
</evidence>
<proteinExistence type="predicted"/>
<dbReference type="InterPro" id="IPR005490">
    <property type="entry name" value="LD_TPept_cat_dom"/>
</dbReference>
<evidence type="ECO:0000256" key="6">
    <source>
        <dbReference type="PROSITE-ProRule" id="PRU01373"/>
    </source>
</evidence>
<dbReference type="PROSITE" id="PS52029">
    <property type="entry name" value="LD_TPASE"/>
    <property type="match status" value="1"/>
</dbReference>
<gene>
    <name evidence="9" type="ORF">EBN03_23625</name>
</gene>
<evidence type="ECO:0000256" key="2">
    <source>
        <dbReference type="ARBA" id="ARBA00022679"/>
    </source>
</evidence>
<keyword evidence="10" id="KW-1185">Reference proteome</keyword>
<keyword evidence="4 6" id="KW-0573">Peptidoglycan synthesis</keyword>
<evidence type="ECO:0000259" key="8">
    <source>
        <dbReference type="PROSITE" id="PS52029"/>
    </source>
</evidence>
<dbReference type="EMBL" id="RFFH01000012">
    <property type="protein sequence ID" value="RMI29799.1"/>
    <property type="molecule type" value="Genomic_DNA"/>
</dbReference>
<dbReference type="PANTHER" id="PTHR30582:SF33">
    <property type="entry name" value="EXPORTED PROTEIN"/>
    <property type="match status" value="1"/>
</dbReference>
<dbReference type="GO" id="GO:0018104">
    <property type="term" value="P:peptidoglycan-protein cross-linking"/>
    <property type="evidence" value="ECO:0007669"/>
    <property type="project" value="TreeGrafter"/>
</dbReference>
<dbReference type="Proteomes" id="UP000279275">
    <property type="component" value="Unassembled WGS sequence"/>
</dbReference>
<evidence type="ECO:0000256" key="4">
    <source>
        <dbReference type="ARBA" id="ARBA00022984"/>
    </source>
</evidence>
<dbReference type="CDD" id="cd16913">
    <property type="entry name" value="YkuD_like"/>
    <property type="match status" value="1"/>
</dbReference>
<keyword evidence="3 6" id="KW-0133">Cell shape</keyword>
<evidence type="ECO:0000256" key="1">
    <source>
        <dbReference type="ARBA" id="ARBA00004752"/>
    </source>
</evidence>
<dbReference type="GO" id="GO:0071555">
    <property type="term" value="P:cell wall organization"/>
    <property type="evidence" value="ECO:0007669"/>
    <property type="project" value="UniProtKB-UniRule"/>
</dbReference>
<dbReference type="GO" id="GO:0071972">
    <property type="term" value="F:peptidoglycan L,D-transpeptidase activity"/>
    <property type="evidence" value="ECO:0007669"/>
    <property type="project" value="TreeGrafter"/>
</dbReference>
<dbReference type="Pfam" id="PF03734">
    <property type="entry name" value="YkuD"/>
    <property type="match status" value="1"/>
</dbReference>
<dbReference type="GO" id="GO:0005576">
    <property type="term" value="C:extracellular region"/>
    <property type="evidence" value="ECO:0007669"/>
    <property type="project" value="TreeGrafter"/>
</dbReference>
<comment type="pathway">
    <text evidence="1 6">Cell wall biogenesis; peptidoglycan biosynthesis.</text>
</comment>
<dbReference type="GO" id="GO:0016740">
    <property type="term" value="F:transferase activity"/>
    <property type="evidence" value="ECO:0007669"/>
    <property type="project" value="UniProtKB-KW"/>
</dbReference>
<dbReference type="SUPFAM" id="SSF141523">
    <property type="entry name" value="L,D-transpeptidase catalytic domain-like"/>
    <property type="match status" value="1"/>
</dbReference>
<organism evidence="9 10">
    <name type="scientific">Nocardia stercoris</name>
    <dbReference type="NCBI Taxonomy" id="2483361"/>
    <lineage>
        <taxon>Bacteria</taxon>
        <taxon>Bacillati</taxon>
        <taxon>Actinomycetota</taxon>
        <taxon>Actinomycetes</taxon>
        <taxon>Mycobacteriales</taxon>
        <taxon>Nocardiaceae</taxon>
        <taxon>Nocardia</taxon>
    </lineage>
</organism>
<reference evidence="9 10" key="1">
    <citation type="submission" date="2018-10" db="EMBL/GenBank/DDBJ databases">
        <title>Isolation from cow dung.</title>
        <authorList>
            <person name="Ling L."/>
        </authorList>
    </citation>
    <scope>NUCLEOTIDE SEQUENCE [LARGE SCALE GENOMIC DNA]</scope>
    <source>
        <strain evidence="9 10">NEAU-LL90</strain>
    </source>
</reference>
<evidence type="ECO:0000256" key="7">
    <source>
        <dbReference type="SAM" id="SignalP"/>
    </source>
</evidence>
<feature type="domain" description="L,D-TPase catalytic" evidence="8">
    <location>
        <begin position="59"/>
        <end position="165"/>
    </location>
</feature>
<dbReference type="PANTHER" id="PTHR30582">
    <property type="entry name" value="L,D-TRANSPEPTIDASE"/>
    <property type="match status" value="1"/>
</dbReference>
<evidence type="ECO:0000256" key="5">
    <source>
        <dbReference type="ARBA" id="ARBA00023316"/>
    </source>
</evidence>
<feature type="signal peptide" evidence="7">
    <location>
        <begin position="1"/>
        <end position="29"/>
    </location>
</feature>
<keyword evidence="2" id="KW-0808">Transferase</keyword>
<keyword evidence="5 6" id="KW-0961">Cell wall biogenesis/degradation</keyword>
<dbReference type="Gene3D" id="2.40.440.10">
    <property type="entry name" value="L,D-transpeptidase catalytic domain-like"/>
    <property type="match status" value="1"/>
</dbReference>
<dbReference type="OrthoDB" id="8887048at2"/>
<dbReference type="AlphaFoldDB" id="A0A3M2KWD6"/>
<protein>
    <submittedName>
        <fullName evidence="9">Murein L,D-transpeptidase</fullName>
    </submittedName>
</protein>
<dbReference type="GO" id="GO:0008360">
    <property type="term" value="P:regulation of cell shape"/>
    <property type="evidence" value="ECO:0007669"/>
    <property type="project" value="UniProtKB-UniRule"/>
</dbReference>
<name>A0A3M2KWD6_9NOCA</name>
<evidence type="ECO:0000313" key="10">
    <source>
        <dbReference type="Proteomes" id="UP000279275"/>
    </source>
</evidence>
<dbReference type="UniPathway" id="UPA00219"/>
<dbReference type="InterPro" id="IPR038063">
    <property type="entry name" value="Transpep_catalytic_dom"/>
</dbReference>
<evidence type="ECO:0000313" key="9">
    <source>
        <dbReference type="EMBL" id="RMI29799.1"/>
    </source>
</evidence>
<feature type="active site" description="Proton donor/acceptor" evidence="6">
    <location>
        <position position="130"/>
    </location>
</feature>
<dbReference type="RefSeq" id="WP_122190311.1">
    <property type="nucleotide sequence ID" value="NZ_RFFH01000012.1"/>
</dbReference>
<comment type="caution">
    <text evidence="9">The sequence shown here is derived from an EMBL/GenBank/DDBJ whole genome shotgun (WGS) entry which is preliminary data.</text>
</comment>
<dbReference type="InterPro" id="IPR050979">
    <property type="entry name" value="LD-transpeptidase"/>
</dbReference>
<feature type="active site" description="Nucleophile" evidence="6">
    <location>
        <position position="141"/>
    </location>
</feature>
<accession>A0A3M2KWD6</accession>
<keyword evidence="7" id="KW-0732">Signal</keyword>
<sequence length="166" mass="17513">MTNNRSRGRAAILAGVAAATVVTAGPAAAAPLWPGGPDIPGAPAIVPGPPTPGPCSAAARGCLRLSDDTAWLMDNGKTVFGPTPISHGRPGYESHPGVFHVAFKDIYHWSTMHNAEMRYAVFFDGDIATHIGPIDEQSHGCIRMTPDGAREFFNYLQPGDIIEVLP</sequence>
<feature type="chain" id="PRO_5018323772" evidence="7">
    <location>
        <begin position="30"/>
        <end position="166"/>
    </location>
</feature>